<proteinExistence type="predicted"/>
<sequence>MKVLFKMTVLQFKMLLRDKALIIGSLGLAVVSMLIFGALFGSNTPQPLSVGVVDLDKTATSAKVIAALKQNDAINLVDGDQTAQVDELKKGNRAAVVILEPGFETGLANADAKVQIYIDDSNLINSARTRGLLYGIFDGFNKQATAFKPIISVQEQAVTARQLRSIDFLTPGMLGMTIMFANMFVGVALINWRERGTLKRLSATPLKAWQLMGAQIISQFVLSLAQAALILGIGAAVFNVQVKMEWLPLIFLFVIVGTFSLMSLGYVIANFVQKREAAQNIVMLVSLPMMFLAGSYFPVNPDGFLKVLVDVLPLTHLNRALREIMLNESSFSSLAVNLGVLVAFGVVLMAFSVRTFRWVK</sequence>
<evidence type="ECO:0000256" key="5">
    <source>
        <dbReference type="SAM" id="Phobius"/>
    </source>
</evidence>
<keyword evidence="2 5" id="KW-0812">Transmembrane</keyword>
<dbReference type="InterPro" id="IPR047817">
    <property type="entry name" value="ABC2_TM_bact-type"/>
</dbReference>
<feature type="transmembrane region" description="Helical" evidence="5">
    <location>
        <begin position="220"/>
        <end position="240"/>
    </location>
</feature>
<dbReference type="EMBL" id="CP128399">
    <property type="protein sequence ID" value="WJW66921.1"/>
    <property type="molecule type" value="Genomic_DNA"/>
</dbReference>
<dbReference type="AlphaFoldDB" id="A0A8T7LZZ8"/>
<dbReference type="InterPro" id="IPR052902">
    <property type="entry name" value="ABC-2_transporter"/>
</dbReference>
<dbReference type="Pfam" id="PF12698">
    <property type="entry name" value="ABC2_membrane_3"/>
    <property type="match status" value="1"/>
</dbReference>
<dbReference type="GO" id="GO:0140359">
    <property type="term" value="F:ABC-type transporter activity"/>
    <property type="evidence" value="ECO:0007669"/>
    <property type="project" value="InterPro"/>
</dbReference>
<dbReference type="RefSeq" id="WP_341468814.1">
    <property type="nucleotide sequence ID" value="NZ_CP128399.1"/>
</dbReference>
<dbReference type="PANTHER" id="PTHR43027">
    <property type="entry name" value="DOXORUBICIN RESISTANCE ABC TRANSPORTER PERMEASE PROTEIN DRRC-RELATED"/>
    <property type="match status" value="1"/>
</dbReference>
<feature type="transmembrane region" description="Helical" evidence="5">
    <location>
        <begin position="331"/>
        <end position="353"/>
    </location>
</feature>
<dbReference type="Proteomes" id="UP001431572">
    <property type="component" value="Chromosome 1"/>
</dbReference>
<evidence type="ECO:0000313" key="9">
    <source>
        <dbReference type="Proteomes" id="UP000521676"/>
    </source>
</evidence>
<feature type="transmembrane region" description="Helical" evidence="5">
    <location>
        <begin position="20"/>
        <end position="40"/>
    </location>
</feature>
<evidence type="ECO:0000259" key="6">
    <source>
        <dbReference type="PROSITE" id="PS51012"/>
    </source>
</evidence>
<keyword evidence="4 5" id="KW-0472">Membrane</keyword>
<reference evidence="7 9" key="1">
    <citation type="submission" date="2020-06" db="EMBL/GenBank/DDBJ databases">
        <title>Anoxygenic phototrophic Chloroflexota member uses a Type I reaction center.</title>
        <authorList>
            <person name="Tsuji J.M."/>
            <person name="Shaw N.A."/>
            <person name="Nagashima S."/>
            <person name="Venkiteswaran J."/>
            <person name="Schiff S.L."/>
            <person name="Hanada S."/>
            <person name="Tank M."/>
            <person name="Neufeld J.D."/>
        </authorList>
    </citation>
    <scope>NUCLEOTIDE SEQUENCE [LARGE SCALE GENOMIC DNA]</scope>
    <source>
        <strain evidence="7">L227-S17</strain>
    </source>
</reference>
<feature type="domain" description="ABC transmembrane type-2" evidence="6">
    <location>
        <begin position="134"/>
        <end position="359"/>
    </location>
</feature>
<accession>A0A8T7LZZ8</accession>
<dbReference type="Gene3D" id="3.40.1710.10">
    <property type="entry name" value="abc type-2 transporter like domain"/>
    <property type="match status" value="1"/>
</dbReference>
<evidence type="ECO:0000313" key="10">
    <source>
        <dbReference type="Proteomes" id="UP001431572"/>
    </source>
</evidence>
<comment type="subcellular location">
    <subcellularLocation>
        <location evidence="1">Membrane</location>
        <topology evidence="1">Multi-pass membrane protein</topology>
    </subcellularLocation>
</comment>
<protein>
    <submittedName>
        <fullName evidence="7">ABC transporter permease</fullName>
    </submittedName>
</protein>
<dbReference type="InterPro" id="IPR013525">
    <property type="entry name" value="ABC2_TM"/>
</dbReference>
<evidence type="ECO:0000256" key="2">
    <source>
        <dbReference type="ARBA" id="ARBA00022692"/>
    </source>
</evidence>
<evidence type="ECO:0000256" key="1">
    <source>
        <dbReference type="ARBA" id="ARBA00004141"/>
    </source>
</evidence>
<dbReference type="EMBL" id="JACATZ010000001">
    <property type="protein sequence ID" value="NWJ45040.1"/>
    <property type="molecule type" value="Genomic_DNA"/>
</dbReference>
<evidence type="ECO:0000256" key="4">
    <source>
        <dbReference type="ARBA" id="ARBA00023136"/>
    </source>
</evidence>
<keyword evidence="3 5" id="KW-1133">Transmembrane helix</keyword>
<feature type="transmembrane region" description="Helical" evidence="5">
    <location>
        <begin position="173"/>
        <end position="192"/>
    </location>
</feature>
<evidence type="ECO:0000313" key="7">
    <source>
        <dbReference type="EMBL" id="NWJ45040.1"/>
    </source>
</evidence>
<dbReference type="Proteomes" id="UP000521676">
    <property type="component" value="Unassembled WGS sequence"/>
</dbReference>
<gene>
    <name evidence="7" type="ORF">HXX08_04090</name>
    <name evidence="8" type="ORF">OZ401_000166</name>
</gene>
<organism evidence="7 9">
    <name type="scientific">Candidatus Chlorohelix allophototropha</name>
    <dbReference type="NCBI Taxonomy" id="3003348"/>
    <lineage>
        <taxon>Bacteria</taxon>
        <taxon>Bacillati</taxon>
        <taxon>Chloroflexota</taxon>
        <taxon>Chloroflexia</taxon>
        <taxon>Candidatus Chloroheliales</taxon>
        <taxon>Candidatus Chloroheliaceae</taxon>
        <taxon>Candidatus Chlorohelix</taxon>
    </lineage>
</organism>
<reference evidence="8" key="2">
    <citation type="journal article" date="2024" name="Nature">
        <title>Anoxygenic phototroph of the Chloroflexota uses a type I reaction centre.</title>
        <authorList>
            <person name="Tsuji J.M."/>
            <person name="Shaw N.A."/>
            <person name="Nagashima S."/>
            <person name="Venkiteswaran J.J."/>
            <person name="Schiff S.L."/>
            <person name="Watanabe T."/>
            <person name="Fukui M."/>
            <person name="Hanada S."/>
            <person name="Tank M."/>
            <person name="Neufeld J.D."/>
        </authorList>
    </citation>
    <scope>NUCLEOTIDE SEQUENCE</scope>
    <source>
        <strain evidence="8">L227-S17</strain>
    </source>
</reference>
<keyword evidence="10" id="KW-1185">Reference proteome</keyword>
<dbReference type="PANTHER" id="PTHR43027:SF1">
    <property type="entry name" value="DOXORUBICIN RESISTANCE ABC TRANSPORTER PERMEASE PROTEIN DRRC-RELATED"/>
    <property type="match status" value="1"/>
</dbReference>
<evidence type="ECO:0000256" key="3">
    <source>
        <dbReference type="ARBA" id="ARBA00022989"/>
    </source>
</evidence>
<evidence type="ECO:0000313" key="8">
    <source>
        <dbReference type="EMBL" id="WJW66921.1"/>
    </source>
</evidence>
<name>A0A8T7LZZ8_9CHLR</name>
<feature type="transmembrane region" description="Helical" evidence="5">
    <location>
        <begin position="246"/>
        <end position="269"/>
    </location>
</feature>
<dbReference type="GO" id="GO:0016020">
    <property type="term" value="C:membrane"/>
    <property type="evidence" value="ECO:0007669"/>
    <property type="project" value="UniProtKB-SubCell"/>
</dbReference>
<dbReference type="PROSITE" id="PS51012">
    <property type="entry name" value="ABC_TM2"/>
    <property type="match status" value="1"/>
</dbReference>
<feature type="transmembrane region" description="Helical" evidence="5">
    <location>
        <begin position="281"/>
        <end position="299"/>
    </location>
</feature>